<keyword evidence="1" id="KW-0472">Membrane</keyword>
<keyword evidence="1" id="KW-1133">Transmembrane helix</keyword>
<evidence type="ECO:0000256" key="1">
    <source>
        <dbReference type="SAM" id="Phobius"/>
    </source>
</evidence>
<evidence type="ECO:0000313" key="3">
    <source>
        <dbReference type="Proteomes" id="UP000695007"/>
    </source>
</evidence>
<dbReference type="InterPro" id="IPR036179">
    <property type="entry name" value="Ig-like_dom_sf"/>
</dbReference>
<reference evidence="4" key="1">
    <citation type="submission" date="2025-08" db="UniProtKB">
        <authorList>
            <consortium name="RefSeq"/>
        </authorList>
    </citation>
    <scope>IDENTIFICATION</scope>
</reference>
<organism evidence="3 4">
    <name type="scientific">Ceratosolen solmsi marchali</name>
    <dbReference type="NCBI Taxonomy" id="326594"/>
    <lineage>
        <taxon>Eukaryota</taxon>
        <taxon>Metazoa</taxon>
        <taxon>Ecdysozoa</taxon>
        <taxon>Arthropoda</taxon>
        <taxon>Hexapoda</taxon>
        <taxon>Insecta</taxon>
        <taxon>Pterygota</taxon>
        <taxon>Neoptera</taxon>
        <taxon>Endopterygota</taxon>
        <taxon>Hymenoptera</taxon>
        <taxon>Apocrita</taxon>
        <taxon>Proctotrupomorpha</taxon>
        <taxon>Chalcidoidea</taxon>
        <taxon>Agaonidae</taxon>
        <taxon>Agaoninae</taxon>
        <taxon>Ceratosolen</taxon>
    </lineage>
</organism>
<dbReference type="RefSeq" id="XP_011501976.1">
    <property type="nucleotide sequence ID" value="XM_011503674.1"/>
</dbReference>
<proteinExistence type="predicted"/>
<dbReference type="KEGG" id="csol:105365493"/>
<dbReference type="GeneID" id="105365493"/>
<dbReference type="InterPro" id="IPR007110">
    <property type="entry name" value="Ig-like_dom"/>
</dbReference>
<keyword evidence="3" id="KW-1185">Reference proteome</keyword>
<feature type="domain" description="Ig-like" evidence="2">
    <location>
        <begin position="1"/>
        <end position="80"/>
    </location>
</feature>
<sequence>MEVVTGHLAELPCLSSDDYHMFMFWKLKDDSHTIGPENPLDENKYNYEVLTGKLYIRVSMAESGFYKCISRGIKDKSAININVVKLIVKKDIQVLVENSFETNLLRGMTIIMVIVVGIAIILLIIMLKQKRAQQSFLDVLEESRENSPEKCIENLYSISANPSTITSQFDGSDNVGFDVDFPKVFHQMQKEQTI</sequence>
<keyword evidence="1" id="KW-0812">Transmembrane</keyword>
<name>A0AAJ7DZD0_9HYME</name>
<gene>
    <name evidence="4" type="primary">LOC105365493</name>
</gene>
<feature type="transmembrane region" description="Helical" evidence="1">
    <location>
        <begin position="104"/>
        <end position="127"/>
    </location>
</feature>
<dbReference type="AlphaFoldDB" id="A0AAJ7DZD0"/>
<dbReference type="Proteomes" id="UP000695007">
    <property type="component" value="Unplaced"/>
</dbReference>
<evidence type="ECO:0000313" key="4">
    <source>
        <dbReference type="RefSeq" id="XP_011501976.1"/>
    </source>
</evidence>
<dbReference type="SUPFAM" id="SSF48726">
    <property type="entry name" value="Immunoglobulin"/>
    <property type="match status" value="1"/>
</dbReference>
<dbReference type="PROSITE" id="PS50835">
    <property type="entry name" value="IG_LIKE"/>
    <property type="match status" value="1"/>
</dbReference>
<accession>A0AAJ7DZD0</accession>
<evidence type="ECO:0000259" key="2">
    <source>
        <dbReference type="PROSITE" id="PS50835"/>
    </source>
</evidence>
<protein>
    <submittedName>
        <fullName evidence="4">Uncharacterized protein LOC105365493</fullName>
    </submittedName>
</protein>